<dbReference type="InterPro" id="IPR045298">
    <property type="entry name" value="Complex1_LYR_LYRM7"/>
</dbReference>
<dbReference type="STRING" id="91928.A0A0D2AYT5"/>
<evidence type="ECO:0000256" key="5">
    <source>
        <dbReference type="ARBA" id="ARBA00022946"/>
    </source>
</evidence>
<dbReference type="GO" id="GO:0005759">
    <property type="term" value="C:mitochondrial matrix"/>
    <property type="evidence" value="ECO:0007669"/>
    <property type="project" value="UniProtKB-SubCell"/>
</dbReference>
<evidence type="ECO:0000256" key="6">
    <source>
        <dbReference type="ARBA" id="ARBA00023128"/>
    </source>
</evidence>
<dbReference type="AlphaFoldDB" id="A0A0D2AYT5"/>
<organism evidence="9 10">
    <name type="scientific">Exophiala spinifera</name>
    <dbReference type="NCBI Taxonomy" id="91928"/>
    <lineage>
        <taxon>Eukaryota</taxon>
        <taxon>Fungi</taxon>
        <taxon>Dikarya</taxon>
        <taxon>Ascomycota</taxon>
        <taxon>Pezizomycotina</taxon>
        <taxon>Eurotiomycetes</taxon>
        <taxon>Chaetothyriomycetidae</taxon>
        <taxon>Chaetothyriales</taxon>
        <taxon>Herpotrichiellaceae</taxon>
        <taxon>Exophiala</taxon>
    </lineage>
</organism>
<dbReference type="HOGENOM" id="CLU_147114_2_0_1"/>
<dbReference type="Proteomes" id="UP000053328">
    <property type="component" value="Unassembled WGS sequence"/>
</dbReference>
<dbReference type="EMBL" id="KN847499">
    <property type="protein sequence ID" value="KIW11580.1"/>
    <property type="molecule type" value="Genomic_DNA"/>
</dbReference>
<evidence type="ECO:0000256" key="7">
    <source>
        <dbReference type="ARBA" id="ARBA00023186"/>
    </source>
</evidence>
<comment type="subcellular location">
    <subcellularLocation>
        <location evidence="1">Mitochondrion matrix</location>
    </subcellularLocation>
</comment>
<dbReference type="GO" id="GO:0034551">
    <property type="term" value="P:mitochondrial respiratory chain complex III assembly"/>
    <property type="evidence" value="ECO:0007669"/>
    <property type="project" value="InterPro"/>
</dbReference>
<gene>
    <name evidence="9" type="ORF">PV08_10881</name>
</gene>
<evidence type="ECO:0000256" key="4">
    <source>
        <dbReference type="ARBA" id="ARBA00015108"/>
    </source>
</evidence>
<evidence type="ECO:0000256" key="8">
    <source>
        <dbReference type="ARBA" id="ARBA00025268"/>
    </source>
</evidence>
<dbReference type="VEuPathDB" id="FungiDB:PV08_10881"/>
<keyword evidence="10" id="KW-1185">Reference proteome</keyword>
<proteinExistence type="inferred from homology"/>
<comment type="similarity">
    <text evidence="2">Belongs to the complex I LYR family. MZM1 subfamily.</text>
</comment>
<evidence type="ECO:0000256" key="3">
    <source>
        <dbReference type="ARBA" id="ARBA00011589"/>
    </source>
</evidence>
<comment type="subunit">
    <text evidence="3">Interacts with RIP1.</text>
</comment>
<dbReference type="PANTHER" id="PTHR46749:SF1">
    <property type="entry name" value="COMPLEX III ASSEMBLY FACTOR LYRM7"/>
    <property type="match status" value="1"/>
</dbReference>
<evidence type="ECO:0000313" key="9">
    <source>
        <dbReference type="EMBL" id="KIW11580.1"/>
    </source>
</evidence>
<comment type="function">
    <text evidence="8">Assembly factor required for Rieske Fe-S protein RIP1 incorporation into the cytochrome b-c1 (CIII) complex. Functions as a chaperone, binding to this subunit within the mitochondrial matrix and stabilizing it prior to its translocation and insertion into the late CIII dimeric intermediate within the mitochondrial inner membrane. Modulates the mitochondrial matrix zinc pool.</text>
</comment>
<dbReference type="OrthoDB" id="529194at2759"/>
<evidence type="ECO:0000313" key="10">
    <source>
        <dbReference type="Proteomes" id="UP000053328"/>
    </source>
</evidence>
<dbReference type="InterPro" id="IPR050435">
    <property type="entry name" value="MZM1/LYRM7"/>
</dbReference>
<keyword evidence="7" id="KW-0143">Chaperone</keyword>
<keyword evidence="5" id="KW-0809">Transit peptide</keyword>
<dbReference type="GO" id="GO:0044183">
    <property type="term" value="F:protein folding chaperone"/>
    <property type="evidence" value="ECO:0007669"/>
    <property type="project" value="TreeGrafter"/>
</dbReference>
<reference evidence="9 10" key="1">
    <citation type="submission" date="2015-01" db="EMBL/GenBank/DDBJ databases">
        <title>The Genome Sequence of Exophiala spinifera CBS89968.</title>
        <authorList>
            <consortium name="The Broad Institute Genomics Platform"/>
            <person name="Cuomo C."/>
            <person name="de Hoog S."/>
            <person name="Gorbushina A."/>
            <person name="Stielow B."/>
            <person name="Teixiera M."/>
            <person name="Abouelleil A."/>
            <person name="Chapman S.B."/>
            <person name="Priest M."/>
            <person name="Young S.K."/>
            <person name="Wortman J."/>
            <person name="Nusbaum C."/>
            <person name="Birren B."/>
        </authorList>
    </citation>
    <scope>NUCLEOTIDE SEQUENCE [LARGE SCALE GENOMIC DNA]</scope>
    <source>
        <strain evidence="9 10">CBS 89968</strain>
    </source>
</reference>
<dbReference type="RefSeq" id="XP_016231796.1">
    <property type="nucleotide sequence ID" value="XM_016385194.1"/>
</dbReference>
<name>A0A0D2AYT5_9EURO</name>
<evidence type="ECO:0000256" key="2">
    <source>
        <dbReference type="ARBA" id="ARBA00009949"/>
    </source>
</evidence>
<accession>A0A0D2AYT5</accession>
<sequence>MALAAYRLATTHNVKSPGDQLTETRHLLRATRIAFDGDFHLLHAARTQARAGFDSLSSLDPGSQEALKGIEHAEGVASVLRHNIVQGQKIEGTDAIKLNLHKDIERGDNDTVKNPLGKGGKVKVGGL</sequence>
<dbReference type="GeneID" id="27337964"/>
<dbReference type="CDD" id="cd20267">
    <property type="entry name" value="Complex1_LYR_LYRM7"/>
    <property type="match status" value="1"/>
</dbReference>
<dbReference type="PANTHER" id="PTHR46749">
    <property type="entry name" value="COMPLEX III ASSEMBLY FACTOR LYRM7"/>
    <property type="match status" value="1"/>
</dbReference>
<protein>
    <recommendedName>
        <fullName evidence="4">Mitochondrial zinc maintenance protein 1, mitochondrial</fullName>
    </recommendedName>
</protein>
<evidence type="ECO:0000256" key="1">
    <source>
        <dbReference type="ARBA" id="ARBA00004305"/>
    </source>
</evidence>
<keyword evidence="6" id="KW-0496">Mitochondrion</keyword>